<organism evidence="8 9">
    <name type="scientific">Cordylochernes scorpioides</name>
    <dbReference type="NCBI Taxonomy" id="51811"/>
    <lineage>
        <taxon>Eukaryota</taxon>
        <taxon>Metazoa</taxon>
        <taxon>Ecdysozoa</taxon>
        <taxon>Arthropoda</taxon>
        <taxon>Chelicerata</taxon>
        <taxon>Arachnida</taxon>
        <taxon>Pseudoscorpiones</taxon>
        <taxon>Cheliferoidea</taxon>
        <taxon>Chernetidae</taxon>
        <taxon>Cordylochernes</taxon>
    </lineage>
</organism>
<keyword evidence="9" id="KW-1185">Reference proteome</keyword>
<evidence type="ECO:0000256" key="2">
    <source>
        <dbReference type="ARBA" id="ARBA00001946"/>
    </source>
</evidence>
<gene>
    <name evidence="8" type="ORF">LAZ67_3004223</name>
</gene>
<evidence type="ECO:0000256" key="1">
    <source>
        <dbReference type="ARBA" id="ARBA00001936"/>
    </source>
</evidence>
<protein>
    <submittedName>
        <fullName evidence="8">NUDT8</fullName>
    </submittedName>
</protein>
<accession>A0ABY6KAG8</accession>
<evidence type="ECO:0000313" key="8">
    <source>
        <dbReference type="EMBL" id="UYV65394.1"/>
    </source>
</evidence>
<reference evidence="8 9" key="1">
    <citation type="submission" date="2022-01" db="EMBL/GenBank/DDBJ databases">
        <title>A chromosomal length assembly of Cordylochernes scorpioides.</title>
        <authorList>
            <person name="Zeh D."/>
            <person name="Zeh J."/>
        </authorList>
    </citation>
    <scope>NUCLEOTIDE SEQUENCE [LARGE SCALE GENOMIC DNA]</scope>
    <source>
        <strain evidence="8">IN4F17</strain>
        <tissue evidence="8">Whole Body</tissue>
    </source>
</reference>
<feature type="domain" description="Nudix hydrolase" evidence="7">
    <location>
        <begin position="139"/>
        <end position="280"/>
    </location>
</feature>
<dbReference type="CDD" id="cd03426">
    <property type="entry name" value="NUDIX_CoAse_Nudt7"/>
    <property type="match status" value="1"/>
</dbReference>
<evidence type="ECO:0000256" key="5">
    <source>
        <dbReference type="ARBA" id="ARBA00022842"/>
    </source>
</evidence>
<keyword evidence="5" id="KW-0460">Magnesium</keyword>
<dbReference type="Gene3D" id="1.10.287.110">
    <property type="entry name" value="DnaJ domain"/>
    <property type="match status" value="1"/>
</dbReference>
<dbReference type="InterPro" id="IPR015797">
    <property type="entry name" value="NUDIX_hydrolase-like_dom_sf"/>
</dbReference>
<dbReference type="Pfam" id="PF03656">
    <property type="entry name" value="Pam16"/>
    <property type="match status" value="1"/>
</dbReference>
<evidence type="ECO:0000256" key="6">
    <source>
        <dbReference type="ARBA" id="ARBA00023211"/>
    </source>
</evidence>
<sequence>MAASDMRNRRHVQLLLMEYKRCSSSSQQAARQAGGGAKGTSQAAQNLKSGISLQEALQILNVDAKLDPKQVQKNYEHLFSVNERSKGGSFYIQSKRNRGPNFAVARRACSTLAGCLGQANKESTLKNLETMEVPKLLKILGPGFDAAVLVPLCLYDGKPSVILTVRSTRLKKHSGEVSFPGGMRDIDEDAQTTALRETYEELGIPAESVEVWGVLPTMLNKSRIKVKPVLGHLGELRHEQLAPNLDEVAEVFAPPLAQLCDPCCWEDVHAKYGGYSFVMPGFLVQHRVWGLTGLILHVVLQALLPQHYTRNVPKPVLLKPDH</sequence>
<dbReference type="EMBL" id="CP092865">
    <property type="protein sequence ID" value="UYV65394.1"/>
    <property type="molecule type" value="Genomic_DNA"/>
</dbReference>
<dbReference type="Pfam" id="PF00293">
    <property type="entry name" value="NUDIX"/>
    <property type="match status" value="1"/>
</dbReference>
<keyword evidence="3" id="KW-0479">Metal-binding</keyword>
<dbReference type="InterPro" id="IPR020084">
    <property type="entry name" value="NUDIX_hydrolase_CS"/>
</dbReference>
<dbReference type="InterPro" id="IPR000086">
    <property type="entry name" value="NUDIX_hydrolase_dom"/>
</dbReference>
<dbReference type="PANTHER" id="PTHR12992">
    <property type="entry name" value="NUDIX HYDROLASE"/>
    <property type="match status" value="1"/>
</dbReference>
<dbReference type="InterPro" id="IPR036869">
    <property type="entry name" value="J_dom_sf"/>
</dbReference>
<dbReference type="InterPro" id="IPR045121">
    <property type="entry name" value="CoAse"/>
</dbReference>
<evidence type="ECO:0000259" key="7">
    <source>
        <dbReference type="PROSITE" id="PS51462"/>
    </source>
</evidence>
<dbReference type="PROSITE" id="PS51462">
    <property type="entry name" value="NUDIX"/>
    <property type="match status" value="1"/>
</dbReference>
<dbReference type="Proteomes" id="UP001235939">
    <property type="component" value="Chromosome 03"/>
</dbReference>
<dbReference type="Gene3D" id="3.90.79.10">
    <property type="entry name" value="Nucleoside Triphosphate Pyrophosphohydrolase"/>
    <property type="match status" value="1"/>
</dbReference>
<dbReference type="SUPFAM" id="SSF55811">
    <property type="entry name" value="Nudix"/>
    <property type="match status" value="1"/>
</dbReference>
<evidence type="ECO:0000256" key="3">
    <source>
        <dbReference type="ARBA" id="ARBA00022723"/>
    </source>
</evidence>
<keyword evidence="4" id="KW-0378">Hydrolase</keyword>
<evidence type="ECO:0000313" key="9">
    <source>
        <dbReference type="Proteomes" id="UP001235939"/>
    </source>
</evidence>
<comment type="cofactor">
    <cofactor evidence="1">
        <name>Mn(2+)</name>
        <dbReference type="ChEBI" id="CHEBI:29035"/>
    </cofactor>
</comment>
<comment type="cofactor">
    <cofactor evidence="2">
        <name>Mg(2+)</name>
        <dbReference type="ChEBI" id="CHEBI:18420"/>
    </cofactor>
</comment>
<evidence type="ECO:0000256" key="4">
    <source>
        <dbReference type="ARBA" id="ARBA00022801"/>
    </source>
</evidence>
<dbReference type="PANTHER" id="PTHR12992:SF11">
    <property type="entry name" value="MITOCHONDRIAL COENZYME A DIPHOSPHATASE NUDT8"/>
    <property type="match status" value="1"/>
</dbReference>
<proteinExistence type="predicted"/>
<dbReference type="PROSITE" id="PS00893">
    <property type="entry name" value="NUDIX_BOX"/>
    <property type="match status" value="1"/>
</dbReference>
<name>A0ABY6KAG8_9ARAC</name>
<keyword evidence="6" id="KW-0464">Manganese</keyword>